<sequence>LQWDALKGVVKTIARRIGRRHSAWRTRQLKRFQRKRNQLFQRYQNHPTILRERLPIIEKLISDLQQEISTNQTIRAGKLWREQGETSAGYLKRTIATRQIQRTMLALQHPDTQSLCDTPETMQEAAVCFYRKLYTTDPIDPDSVSALCNTIPDTAQIPVPAHNPLVAPFTIAEITE</sequence>
<proteinExistence type="predicted"/>
<dbReference type="AlphaFoldDB" id="A0A0B7N072"/>
<evidence type="ECO:0000313" key="1">
    <source>
        <dbReference type="EMBL" id="CEP08753.1"/>
    </source>
</evidence>
<protein>
    <submittedName>
        <fullName evidence="1">Uncharacterized protein</fullName>
    </submittedName>
</protein>
<dbReference type="Proteomes" id="UP000054107">
    <property type="component" value="Unassembled WGS sequence"/>
</dbReference>
<reference evidence="1 2" key="1">
    <citation type="submission" date="2014-09" db="EMBL/GenBank/DDBJ databases">
        <authorList>
            <person name="Ellenberger Sabrina"/>
        </authorList>
    </citation>
    <scope>NUCLEOTIDE SEQUENCE [LARGE SCALE GENOMIC DNA]</scope>
    <source>
        <strain evidence="1 2">CBS 412.66</strain>
    </source>
</reference>
<evidence type="ECO:0000313" key="2">
    <source>
        <dbReference type="Proteomes" id="UP000054107"/>
    </source>
</evidence>
<feature type="non-terminal residue" evidence="1">
    <location>
        <position position="1"/>
    </location>
</feature>
<accession>A0A0B7N072</accession>
<name>A0A0B7N072_9FUNG</name>
<dbReference type="EMBL" id="LN720243">
    <property type="protein sequence ID" value="CEP08753.1"/>
    <property type="molecule type" value="Genomic_DNA"/>
</dbReference>
<dbReference type="OrthoDB" id="2290280at2759"/>
<keyword evidence="2" id="KW-1185">Reference proteome</keyword>
<gene>
    <name evidence="1" type="primary">PARPA_02129.1 scaffold 3180</name>
</gene>
<organism evidence="1 2">
    <name type="scientific">Parasitella parasitica</name>
    <dbReference type="NCBI Taxonomy" id="35722"/>
    <lineage>
        <taxon>Eukaryota</taxon>
        <taxon>Fungi</taxon>
        <taxon>Fungi incertae sedis</taxon>
        <taxon>Mucoromycota</taxon>
        <taxon>Mucoromycotina</taxon>
        <taxon>Mucoromycetes</taxon>
        <taxon>Mucorales</taxon>
        <taxon>Mucorineae</taxon>
        <taxon>Mucoraceae</taxon>
        <taxon>Parasitella</taxon>
    </lineage>
</organism>
<feature type="non-terminal residue" evidence="1">
    <location>
        <position position="176"/>
    </location>
</feature>